<name>A0AAV3NPC3_LITER</name>
<dbReference type="AlphaFoldDB" id="A0AAV3NPC3"/>
<proteinExistence type="predicted"/>
<reference evidence="1 2" key="1">
    <citation type="submission" date="2024-01" db="EMBL/GenBank/DDBJ databases">
        <title>The complete chloroplast genome sequence of Lithospermum erythrorhizon: insights into the phylogenetic relationship among Boraginaceae species and the maternal lineages of purple gromwells.</title>
        <authorList>
            <person name="Okada T."/>
            <person name="Watanabe K."/>
        </authorList>
    </citation>
    <scope>NUCLEOTIDE SEQUENCE [LARGE SCALE GENOMIC DNA]</scope>
</reference>
<dbReference type="EMBL" id="BAABME010045067">
    <property type="protein sequence ID" value="GAA0139925.1"/>
    <property type="molecule type" value="Genomic_DNA"/>
</dbReference>
<comment type="caution">
    <text evidence="1">The sequence shown here is derived from an EMBL/GenBank/DDBJ whole genome shotgun (WGS) entry which is preliminary data.</text>
</comment>
<keyword evidence="2" id="KW-1185">Reference proteome</keyword>
<evidence type="ECO:0000313" key="2">
    <source>
        <dbReference type="Proteomes" id="UP001454036"/>
    </source>
</evidence>
<gene>
    <name evidence="1" type="ORF">LIER_44047</name>
</gene>
<dbReference type="Proteomes" id="UP001454036">
    <property type="component" value="Unassembled WGS sequence"/>
</dbReference>
<organism evidence="1 2">
    <name type="scientific">Lithospermum erythrorhizon</name>
    <name type="common">Purple gromwell</name>
    <name type="synonym">Lithospermum officinale var. erythrorhizon</name>
    <dbReference type="NCBI Taxonomy" id="34254"/>
    <lineage>
        <taxon>Eukaryota</taxon>
        <taxon>Viridiplantae</taxon>
        <taxon>Streptophyta</taxon>
        <taxon>Embryophyta</taxon>
        <taxon>Tracheophyta</taxon>
        <taxon>Spermatophyta</taxon>
        <taxon>Magnoliopsida</taxon>
        <taxon>eudicotyledons</taxon>
        <taxon>Gunneridae</taxon>
        <taxon>Pentapetalae</taxon>
        <taxon>asterids</taxon>
        <taxon>lamiids</taxon>
        <taxon>Boraginales</taxon>
        <taxon>Boraginaceae</taxon>
        <taxon>Boraginoideae</taxon>
        <taxon>Lithospermeae</taxon>
        <taxon>Lithospermum</taxon>
    </lineage>
</organism>
<evidence type="ECO:0000313" key="1">
    <source>
        <dbReference type="EMBL" id="GAA0139925.1"/>
    </source>
</evidence>
<accession>A0AAV3NPC3</accession>
<sequence length="72" mass="7754">MQFGANSSGDAKFDASQYAFFSNDAVEEVVLGGLDDEEDLPSVGFQDEVEAAGSLSEIDDFANTFSKVRPLR</sequence>
<protein>
    <submittedName>
        <fullName evidence="1">Uncharacterized protein</fullName>
    </submittedName>
</protein>